<dbReference type="InterPro" id="IPR002501">
    <property type="entry name" value="PsdUridine_synth_N"/>
</dbReference>
<dbReference type="SUPFAM" id="SSF55120">
    <property type="entry name" value="Pseudouridine synthase"/>
    <property type="match status" value="1"/>
</dbReference>
<sequence>MARKKGREIHGWLIVDKPAGIGSTDVVSKVRWALDAKKAGHAGTLDPDATGVLAVALGEATKTVPILTEALKAYDFTVMWGAETASDDASGQVVKTSDARPDEAAIRAALPAFTGEIMQVPPAVSAVRVDGARAYDLAREGEAVELAARPLWVESLELLGASRDSAELRMVCGKGGYVRAIARDLGRKLGCLGHVAHLRRIWSGPFEAGDGIALDRIDRANQAEIEAALLPLQAALADLPQMQATEIGATRILNGNPGQVLGHAEFGEEVWVSRDGRPLCIGRYMGGEVQPSRVFNLG</sequence>
<dbReference type="InterPro" id="IPR014780">
    <property type="entry name" value="tRNA_psdUridine_synth_TruB"/>
</dbReference>
<feature type="active site" description="Nucleophile" evidence="5">
    <location>
        <position position="46"/>
    </location>
</feature>
<reference evidence="8 9" key="1">
    <citation type="submission" date="2017-01" db="EMBL/GenBank/DDBJ databases">
        <authorList>
            <person name="Varghese N."/>
            <person name="Submissions S."/>
        </authorList>
    </citation>
    <scope>NUCLEOTIDE SEQUENCE [LARGE SCALE GENOMIC DNA]</scope>
    <source>
        <strain evidence="8 9">ATCC 700171</strain>
    </source>
</reference>
<dbReference type="GO" id="GO:0160148">
    <property type="term" value="F:tRNA pseudouridine(55) synthase activity"/>
    <property type="evidence" value="ECO:0007669"/>
    <property type="project" value="UniProtKB-EC"/>
</dbReference>
<gene>
    <name evidence="5" type="primary">truB</name>
    <name evidence="8" type="ORF">SAMN05421641_10418</name>
</gene>
<feature type="domain" description="Pseudouridine synthase II N-terminal" evidence="6">
    <location>
        <begin position="31"/>
        <end position="178"/>
    </location>
</feature>
<evidence type="ECO:0000256" key="1">
    <source>
        <dbReference type="ARBA" id="ARBA00000385"/>
    </source>
</evidence>
<dbReference type="InterPro" id="IPR020103">
    <property type="entry name" value="PsdUridine_synth_cat_dom_sf"/>
</dbReference>
<dbReference type="GO" id="GO:0031119">
    <property type="term" value="P:tRNA pseudouridine synthesis"/>
    <property type="evidence" value="ECO:0007669"/>
    <property type="project" value="UniProtKB-UniRule"/>
</dbReference>
<dbReference type="EMBL" id="FTMK01000004">
    <property type="protein sequence ID" value="SIQ13550.1"/>
    <property type="molecule type" value="Genomic_DNA"/>
</dbReference>
<evidence type="ECO:0000313" key="9">
    <source>
        <dbReference type="Proteomes" id="UP000323956"/>
    </source>
</evidence>
<keyword evidence="3 5" id="KW-0819">tRNA processing</keyword>
<keyword evidence="4 5" id="KW-0413">Isomerase</keyword>
<dbReference type="GO" id="GO:0003723">
    <property type="term" value="F:RNA binding"/>
    <property type="evidence" value="ECO:0007669"/>
    <property type="project" value="InterPro"/>
</dbReference>
<dbReference type="OrthoDB" id="9802309at2"/>
<dbReference type="Proteomes" id="UP000323956">
    <property type="component" value="Unassembled WGS sequence"/>
</dbReference>
<evidence type="ECO:0000256" key="2">
    <source>
        <dbReference type="ARBA" id="ARBA00005642"/>
    </source>
</evidence>
<evidence type="ECO:0000256" key="4">
    <source>
        <dbReference type="ARBA" id="ARBA00023235"/>
    </source>
</evidence>
<evidence type="ECO:0000256" key="5">
    <source>
        <dbReference type="HAMAP-Rule" id="MF_01080"/>
    </source>
</evidence>
<dbReference type="Gene3D" id="3.30.2350.10">
    <property type="entry name" value="Pseudouridine synthase"/>
    <property type="match status" value="1"/>
</dbReference>
<comment type="catalytic activity">
    <reaction evidence="1 5">
        <text>uridine(55) in tRNA = pseudouridine(55) in tRNA</text>
        <dbReference type="Rhea" id="RHEA:42532"/>
        <dbReference type="Rhea" id="RHEA-COMP:10101"/>
        <dbReference type="Rhea" id="RHEA-COMP:10102"/>
        <dbReference type="ChEBI" id="CHEBI:65314"/>
        <dbReference type="ChEBI" id="CHEBI:65315"/>
        <dbReference type="EC" id="5.4.99.25"/>
    </reaction>
</comment>
<dbReference type="Pfam" id="PF01509">
    <property type="entry name" value="TruB_N"/>
    <property type="match status" value="1"/>
</dbReference>
<dbReference type="HAMAP" id="MF_01080">
    <property type="entry name" value="TruB_bact"/>
    <property type="match status" value="1"/>
</dbReference>
<comment type="similarity">
    <text evidence="2 5">Belongs to the pseudouridine synthase TruB family. Type 1 subfamily.</text>
</comment>
<dbReference type="NCBIfam" id="TIGR00431">
    <property type="entry name" value="TruB"/>
    <property type="match status" value="1"/>
</dbReference>
<dbReference type="GO" id="GO:1990481">
    <property type="term" value="P:mRNA pseudouridine synthesis"/>
    <property type="evidence" value="ECO:0007669"/>
    <property type="project" value="TreeGrafter"/>
</dbReference>
<dbReference type="RefSeq" id="WP_149764679.1">
    <property type="nucleotide sequence ID" value="NZ_FTMK01000004.1"/>
</dbReference>
<dbReference type="CDD" id="cd02573">
    <property type="entry name" value="PseudoU_synth_EcTruB"/>
    <property type="match status" value="1"/>
</dbReference>
<dbReference type="PANTHER" id="PTHR13767:SF2">
    <property type="entry name" value="PSEUDOURIDYLATE SYNTHASE TRUB1"/>
    <property type="match status" value="1"/>
</dbReference>
<evidence type="ECO:0000259" key="6">
    <source>
        <dbReference type="Pfam" id="PF01509"/>
    </source>
</evidence>
<feature type="domain" description="tRNA pseudouridylate synthase B C-terminal" evidence="7">
    <location>
        <begin position="179"/>
        <end position="236"/>
    </location>
</feature>
<dbReference type="EC" id="5.4.99.25" evidence="5"/>
<proteinExistence type="inferred from homology"/>
<dbReference type="InterPro" id="IPR032819">
    <property type="entry name" value="TruB_C"/>
</dbReference>
<organism evidence="8 9">
    <name type="scientific">Paracoccus thiocyanatus</name>
    <dbReference type="NCBI Taxonomy" id="34006"/>
    <lineage>
        <taxon>Bacteria</taxon>
        <taxon>Pseudomonadati</taxon>
        <taxon>Pseudomonadota</taxon>
        <taxon>Alphaproteobacteria</taxon>
        <taxon>Rhodobacterales</taxon>
        <taxon>Paracoccaceae</taxon>
        <taxon>Paracoccus</taxon>
    </lineage>
</organism>
<dbReference type="PANTHER" id="PTHR13767">
    <property type="entry name" value="TRNA-PSEUDOURIDINE SYNTHASE"/>
    <property type="match status" value="1"/>
</dbReference>
<evidence type="ECO:0000256" key="3">
    <source>
        <dbReference type="ARBA" id="ARBA00022694"/>
    </source>
</evidence>
<dbReference type="AlphaFoldDB" id="A0A1N6QAD0"/>
<name>A0A1N6QAD0_9RHOB</name>
<accession>A0A1N6QAD0</accession>
<evidence type="ECO:0000313" key="8">
    <source>
        <dbReference type="EMBL" id="SIQ13550.1"/>
    </source>
</evidence>
<protein>
    <recommendedName>
        <fullName evidence="5">tRNA pseudouridine synthase B</fullName>
        <ecNumber evidence="5">5.4.99.25</ecNumber>
    </recommendedName>
    <alternativeName>
        <fullName evidence="5">tRNA pseudouridine(55) synthase</fullName>
        <shortName evidence="5">Psi55 synthase</shortName>
    </alternativeName>
    <alternativeName>
        <fullName evidence="5">tRNA pseudouridylate synthase</fullName>
    </alternativeName>
    <alternativeName>
        <fullName evidence="5">tRNA-uridine isomerase</fullName>
    </alternativeName>
</protein>
<evidence type="ECO:0000259" key="7">
    <source>
        <dbReference type="Pfam" id="PF16198"/>
    </source>
</evidence>
<dbReference type="Pfam" id="PF16198">
    <property type="entry name" value="TruB_C_2"/>
    <property type="match status" value="1"/>
</dbReference>
<comment type="function">
    <text evidence="5">Responsible for synthesis of pseudouridine from uracil-55 in the psi GC loop of transfer RNAs.</text>
</comment>